<dbReference type="Pfam" id="PF00582">
    <property type="entry name" value="Usp"/>
    <property type="match status" value="1"/>
</dbReference>
<dbReference type="SUPFAM" id="SSF52402">
    <property type="entry name" value="Adenine nucleotide alpha hydrolases-like"/>
    <property type="match status" value="1"/>
</dbReference>
<sequence length="280" mass="30268">MKVICVPVVNRPECAVALETAFKLAKPLSAAIMGYHLRAHSDSEISLPEAVSSLVNGEQDDVHEPTGDQQSASDLFAQVAESFGYAFSKKAAPAPVAWWQARTGSPDKLFSIVGPVTDMIVVSRPGQSGGKTARQFMLSALLNSGKPTLVLPQQPQSSVGKKICIAWNQSPEAARAVTAAMPMLQQAEQVTIITNGQQDRVGPKARHLQHYLTLNGVDSTHLACRESQDIQALLSAYEQSQSDLMVMGAYSRSRLRQVIFGGVTEHMLFKADVPVLMMHS</sequence>
<dbReference type="PRINTS" id="PR01438">
    <property type="entry name" value="UNVRSLSTRESS"/>
</dbReference>
<evidence type="ECO:0000259" key="2">
    <source>
        <dbReference type="Pfam" id="PF00582"/>
    </source>
</evidence>
<evidence type="ECO:0000313" key="3">
    <source>
        <dbReference type="EMBL" id="MFC3192943.1"/>
    </source>
</evidence>
<organism evidence="3 4">
    <name type="scientific">Marinicella sediminis</name>
    <dbReference type="NCBI Taxonomy" id="1792834"/>
    <lineage>
        <taxon>Bacteria</taxon>
        <taxon>Pseudomonadati</taxon>
        <taxon>Pseudomonadota</taxon>
        <taxon>Gammaproteobacteria</taxon>
        <taxon>Lysobacterales</taxon>
        <taxon>Marinicellaceae</taxon>
        <taxon>Marinicella</taxon>
    </lineage>
</organism>
<reference evidence="4" key="1">
    <citation type="journal article" date="2019" name="Int. J. Syst. Evol. Microbiol.">
        <title>The Global Catalogue of Microorganisms (GCM) 10K type strain sequencing project: providing services to taxonomists for standard genome sequencing and annotation.</title>
        <authorList>
            <consortium name="The Broad Institute Genomics Platform"/>
            <consortium name="The Broad Institute Genome Sequencing Center for Infectious Disease"/>
            <person name="Wu L."/>
            <person name="Ma J."/>
        </authorList>
    </citation>
    <scope>NUCLEOTIDE SEQUENCE [LARGE SCALE GENOMIC DNA]</scope>
    <source>
        <strain evidence="4">KCTC 42953</strain>
    </source>
</reference>
<comment type="caution">
    <text evidence="3">The sequence shown here is derived from an EMBL/GenBank/DDBJ whole genome shotgun (WGS) entry which is preliminary data.</text>
</comment>
<keyword evidence="4" id="KW-1185">Reference proteome</keyword>
<gene>
    <name evidence="3" type="ORF">ACFODZ_01690</name>
</gene>
<dbReference type="InterPro" id="IPR006016">
    <property type="entry name" value="UspA"/>
</dbReference>
<dbReference type="RefSeq" id="WP_077409607.1">
    <property type="nucleotide sequence ID" value="NZ_JBHRTS010000001.1"/>
</dbReference>
<evidence type="ECO:0000256" key="1">
    <source>
        <dbReference type="ARBA" id="ARBA00008791"/>
    </source>
</evidence>
<comment type="similarity">
    <text evidence="1">Belongs to the universal stress protein A family.</text>
</comment>
<evidence type="ECO:0000313" key="4">
    <source>
        <dbReference type="Proteomes" id="UP001595533"/>
    </source>
</evidence>
<dbReference type="Proteomes" id="UP001595533">
    <property type="component" value="Unassembled WGS sequence"/>
</dbReference>
<protein>
    <submittedName>
        <fullName evidence="3">Universal stress protein</fullName>
    </submittedName>
</protein>
<dbReference type="Gene3D" id="3.40.50.12370">
    <property type="match status" value="1"/>
</dbReference>
<accession>A0ABV7J8H5</accession>
<dbReference type="EMBL" id="JBHRTS010000001">
    <property type="protein sequence ID" value="MFC3192943.1"/>
    <property type="molecule type" value="Genomic_DNA"/>
</dbReference>
<feature type="domain" description="UspA" evidence="2">
    <location>
        <begin position="213"/>
        <end position="278"/>
    </location>
</feature>
<dbReference type="CDD" id="cd00293">
    <property type="entry name" value="USP-like"/>
    <property type="match status" value="1"/>
</dbReference>
<name>A0ABV7J8H5_9GAMM</name>
<dbReference type="PANTHER" id="PTHR46268">
    <property type="entry name" value="STRESS RESPONSE PROTEIN NHAX"/>
    <property type="match status" value="1"/>
</dbReference>
<dbReference type="PANTHER" id="PTHR46268:SF15">
    <property type="entry name" value="UNIVERSAL STRESS PROTEIN HP_0031"/>
    <property type="match status" value="1"/>
</dbReference>
<dbReference type="InterPro" id="IPR006015">
    <property type="entry name" value="Universal_stress_UspA"/>
</dbReference>
<proteinExistence type="inferred from homology"/>